<dbReference type="NCBIfam" id="TIGR02971">
    <property type="entry name" value="heterocyst_DevB"/>
    <property type="match status" value="1"/>
</dbReference>
<dbReference type="PANTHER" id="PTHR30469">
    <property type="entry name" value="MULTIDRUG RESISTANCE PROTEIN MDTA"/>
    <property type="match status" value="1"/>
</dbReference>
<dbReference type="RefSeq" id="WP_011826292.1">
    <property type="nucleotide sequence ID" value="NC_008820.1"/>
</dbReference>
<dbReference type="EMBL" id="CP000554">
    <property type="protein sequence ID" value="ABM78403.1"/>
    <property type="molecule type" value="Genomic_DNA"/>
</dbReference>
<dbReference type="Gene3D" id="2.40.50.100">
    <property type="match status" value="1"/>
</dbReference>
<dbReference type="STRING" id="59922.P9303_16591"/>
<evidence type="ECO:0000313" key="2">
    <source>
        <dbReference type="EMBL" id="ABM78403.1"/>
    </source>
</evidence>
<accession>A2CA93</accession>
<dbReference type="PANTHER" id="PTHR30469:SF15">
    <property type="entry name" value="HLYD FAMILY OF SECRETION PROTEINS"/>
    <property type="match status" value="1"/>
</dbReference>
<dbReference type="GO" id="GO:1990281">
    <property type="term" value="C:efflux pump complex"/>
    <property type="evidence" value="ECO:0007669"/>
    <property type="project" value="TreeGrafter"/>
</dbReference>
<dbReference type="GO" id="GO:0015562">
    <property type="term" value="F:efflux transmembrane transporter activity"/>
    <property type="evidence" value="ECO:0007669"/>
    <property type="project" value="TreeGrafter"/>
</dbReference>
<dbReference type="HOGENOM" id="CLU_031364_0_0_3"/>
<name>A2CA93_PROM3</name>
<keyword evidence="1" id="KW-0175">Coiled coil</keyword>
<dbReference type="SUPFAM" id="SSF111369">
    <property type="entry name" value="HlyD-like secretion proteins"/>
    <property type="match status" value="1"/>
</dbReference>
<protein>
    <submittedName>
        <fullName evidence="2">Possible ABC transporter component</fullName>
    </submittedName>
</protein>
<dbReference type="InterPro" id="IPR014315">
    <property type="entry name" value="ABC_heterocyst_DevB"/>
</dbReference>
<proteinExistence type="predicted"/>
<evidence type="ECO:0000313" key="3">
    <source>
        <dbReference type="Proteomes" id="UP000002274"/>
    </source>
</evidence>
<dbReference type="Proteomes" id="UP000002274">
    <property type="component" value="Chromosome"/>
</dbReference>
<dbReference type="BioCyc" id="PMAR59922:G1G80-1442-MONOMER"/>
<sequence length="294" mass="31721">MITGGICLVVAIGIWSLTRRPETPPESPVLLPAARPVEAVAALGQLEPAGDVRRLAAPASGFGGTPRVAKLSVREGDAVKRGQVLAEFDNRPKTFADLAAVQARLETLEVQLRMQRREVTRYQKAAMVGASSLVDLEEKQEELVKIDGQRREALAEISGLEADLADSQLKSPLDGVVLRVHTRVGERPGSDGVMEVGANQTMEALIEVYESDVNRVNIGQVVRLTSENGGFDGTLMGRVERISPQVRQRNVLSTDPTGDADARVVEVRVSLDQNSASRVRSLAGMKVIARFQPS</sequence>
<feature type="coiled-coil region" evidence="1">
    <location>
        <begin position="98"/>
        <end position="170"/>
    </location>
</feature>
<dbReference type="AlphaFoldDB" id="A2CA93"/>
<gene>
    <name evidence="2" type="ordered locus">P9303_16591</name>
</gene>
<evidence type="ECO:0000256" key="1">
    <source>
        <dbReference type="SAM" id="Coils"/>
    </source>
</evidence>
<reference evidence="2 3" key="1">
    <citation type="journal article" date="2007" name="PLoS Genet.">
        <title>Patterns and implications of gene gain and loss in the evolution of Prochlorococcus.</title>
        <authorList>
            <person name="Kettler G.C."/>
            <person name="Martiny A.C."/>
            <person name="Huang K."/>
            <person name="Zucker J."/>
            <person name="Coleman M.L."/>
            <person name="Rodrigue S."/>
            <person name="Chen F."/>
            <person name="Lapidus A."/>
            <person name="Ferriera S."/>
            <person name="Johnson J."/>
            <person name="Steglich C."/>
            <person name="Church G.M."/>
            <person name="Richardson P."/>
            <person name="Chisholm S.W."/>
        </authorList>
    </citation>
    <scope>NUCLEOTIDE SEQUENCE [LARGE SCALE GENOMIC DNA]</scope>
    <source>
        <strain evidence="2 3">MIT 9303</strain>
    </source>
</reference>
<dbReference type="KEGG" id="pmf:P9303_16591"/>
<dbReference type="Gene3D" id="2.40.30.170">
    <property type="match status" value="1"/>
</dbReference>
<organism evidence="2 3">
    <name type="scientific">Prochlorococcus marinus (strain MIT 9303)</name>
    <dbReference type="NCBI Taxonomy" id="59922"/>
    <lineage>
        <taxon>Bacteria</taxon>
        <taxon>Bacillati</taxon>
        <taxon>Cyanobacteriota</taxon>
        <taxon>Cyanophyceae</taxon>
        <taxon>Synechococcales</taxon>
        <taxon>Prochlorococcaceae</taxon>
        <taxon>Prochlorococcus</taxon>
    </lineage>
</organism>